<protein>
    <submittedName>
        <fullName evidence="1">Uncharacterized protein</fullName>
    </submittedName>
</protein>
<evidence type="ECO:0000313" key="2">
    <source>
        <dbReference type="Proteomes" id="UP001595898"/>
    </source>
</evidence>
<accession>A0ABD5PSG9</accession>
<keyword evidence="2" id="KW-1185">Reference proteome</keyword>
<reference evidence="1 2" key="1">
    <citation type="journal article" date="2019" name="Int. J. Syst. Evol. Microbiol.">
        <title>The Global Catalogue of Microorganisms (GCM) 10K type strain sequencing project: providing services to taxonomists for standard genome sequencing and annotation.</title>
        <authorList>
            <consortium name="The Broad Institute Genomics Platform"/>
            <consortium name="The Broad Institute Genome Sequencing Center for Infectious Disease"/>
            <person name="Wu L."/>
            <person name="Ma J."/>
        </authorList>
    </citation>
    <scope>NUCLEOTIDE SEQUENCE [LARGE SCALE GENOMIC DNA]</scope>
    <source>
        <strain evidence="1 2">WLHS5</strain>
    </source>
</reference>
<evidence type="ECO:0000313" key="1">
    <source>
        <dbReference type="EMBL" id="MFC4542879.1"/>
    </source>
</evidence>
<dbReference type="AlphaFoldDB" id="A0ABD5PSG9"/>
<proteinExistence type="predicted"/>
<dbReference type="Proteomes" id="UP001595898">
    <property type="component" value="Unassembled WGS sequence"/>
</dbReference>
<organism evidence="1 2">
    <name type="scientific">Halosolutus amylolyticus</name>
    <dbReference type="NCBI Taxonomy" id="2932267"/>
    <lineage>
        <taxon>Archaea</taxon>
        <taxon>Methanobacteriati</taxon>
        <taxon>Methanobacteriota</taxon>
        <taxon>Stenosarchaea group</taxon>
        <taxon>Halobacteria</taxon>
        <taxon>Halobacteriales</taxon>
        <taxon>Natrialbaceae</taxon>
        <taxon>Halosolutus</taxon>
    </lineage>
</organism>
<name>A0ABD5PSG9_9EURY</name>
<dbReference type="InterPro" id="IPR057183">
    <property type="entry name" value="DUF7861"/>
</dbReference>
<gene>
    <name evidence="1" type="ORF">ACFO5R_13200</name>
</gene>
<dbReference type="Pfam" id="PF25260">
    <property type="entry name" value="DUF7861"/>
    <property type="match status" value="1"/>
</dbReference>
<dbReference type="EMBL" id="JBHSFA010000007">
    <property type="protein sequence ID" value="MFC4542879.1"/>
    <property type="molecule type" value="Genomic_DNA"/>
</dbReference>
<sequence length="85" mass="9718">MPASHDRIHARRPTHDIERWSIGTIERIDERDGHCVVAVRTEAGETIDLVVTVAVRDLVLRRLDIDPDESPIGEQVWYRKHGGRA</sequence>
<comment type="caution">
    <text evidence="1">The sequence shown here is derived from an EMBL/GenBank/DDBJ whole genome shotgun (WGS) entry which is preliminary data.</text>
</comment>
<dbReference type="RefSeq" id="WP_250140433.1">
    <property type="nucleotide sequence ID" value="NZ_JALIQP010000002.1"/>
</dbReference>